<evidence type="ECO:0000256" key="1">
    <source>
        <dbReference type="SAM" id="MobiDB-lite"/>
    </source>
</evidence>
<organism evidence="2 3">
    <name type="scientific">Hymenobacter koreensis</name>
    <dbReference type="NCBI Taxonomy" id="1084523"/>
    <lineage>
        <taxon>Bacteria</taxon>
        <taxon>Pseudomonadati</taxon>
        <taxon>Bacteroidota</taxon>
        <taxon>Cytophagia</taxon>
        <taxon>Cytophagales</taxon>
        <taxon>Hymenobacteraceae</taxon>
        <taxon>Hymenobacter</taxon>
    </lineage>
</organism>
<feature type="region of interest" description="Disordered" evidence="1">
    <location>
        <begin position="1"/>
        <end position="58"/>
    </location>
</feature>
<dbReference type="RefSeq" id="WP_345221297.1">
    <property type="nucleotide sequence ID" value="NZ_BAABHA010000002.1"/>
</dbReference>
<reference evidence="3" key="1">
    <citation type="journal article" date="2019" name="Int. J. Syst. Evol. Microbiol.">
        <title>The Global Catalogue of Microorganisms (GCM) 10K type strain sequencing project: providing services to taxonomists for standard genome sequencing and annotation.</title>
        <authorList>
            <consortium name="The Broad Institute Genomics Platform"/>
            <consortium name="The Broad Institute Genome Sequencing Center for Infectious Disease"/>
            <person name="Wu L."/>
            <person name="Ma J."/>
        </authorList>
    </citation>
    <scope>NUCLEOTIDE SEQUENCE [LARGE SCALE GENOMIC DNA]</scope>
    <source>
        <strain evidence="3">JCM 17924</strain>
    </source>
</reference>
<protein>
    <submittedName>
        <fullName evidence="2">Uncharacterized protein</fullName>
    </submittedName>
</protein>
<dbReference type="Proteomes" id="UP001500454">
    <property type="component" value="Unassembled WGS sequence"/>
</dbReference>
<comment type="caution">
    <text evidence="2">The sequence shown here is derived from an EMBL/GenBank/DDBJ whole genome shotgun (WGS) entry which is preliminary data.</text>
</comment>
<name>A0ABP8IVJ1_9BACT</name>
<gene>
    <name evidence="2" type="ORF">GCM10023186_06170</name>
</gene>
<proteinExistence type="predicted"/>
<evidence type="ECO:0000313" key="2">
    <source>
        <dbReference type="EMBL" id="GAA4374601.1"/>
    </source>
</evidence>
<accession>A0ABP8IVJ1</accession>
<dbReference type="EMBL" id="BAABHA010000002">
    <property type="protein sequence ID" value="GAA4374601.1"/>
    <property type="molecule type" value="Genomic_DNA"/>
</dbReference>
<sequence length="58" mass="6256">MTKNIPQPITAAPQGLPPARPNDPLRSPRPRKAHQPGHGEEAPAPERSQPAFAAGRWC</sequence>
<keyword evidence="3" id="KW-1185">Reference proteome</keyword>
<evidence type="ECO:0000313" key="3">
    <source>
        <dbReference type="Proteomes" id="UP001500454"/>
    </source>
</evidence>